<dbReference type="InterPro" id="IPR036388">
    <property type="entry name" value="WH-like_DNA-bd_sf"/>
</dbReference>
<evidence type="ECO:0000313" key="1">
    <source>
        <dbReference type="EMBL" id="TYP95039.1"/>
    </source>
</evidence>
<dbReference type="OrthoDB" id="1525104at2"/>
<keyword evidence="2" id="KW-1185">Reference proteome</keyword>
<dbReference type="AlphaFoldDB" id="A0A5D3YPR9"/>
<name>A0A5D3YPR9_9BACT</name>
<dbReference type="Gene3D" id="1.10.10.10">
    <property type="entry name" value="Winged helix-like DNA-binding domain superfamily/Winged helix DNA-binding domain"/>
    <property type="match status" value="1"/>
</dbReference>
<dbReference type="EMBL" id="VNHY01000001">
    <property type="protein sequence ID" value="TYP95039.1"/>
    <property type="molecule type" value="Genomic_DNA"/>
</dbReference>
<evidence type="ECO:0000313" key="2">
    <source>
        <dbReference type="Proteomes" id="UP000324595"/>
    </source>
</evidence>
<dbReference type="Proteomes" id="UP000324595">
    <property type="component" value="Unassembled WGS sequence"/>
</dbReference>
<protein>
    <submittedName>
        <fullName evidence="1">Uncharacterized protein</fullName>
    </submittedName>
</protein>
<proteinExistence type="predicted"/>
<dbReference type="RefSeq" id="WP_148897722.1">
    <property type="nucleotide sequence ID" value="NZ_VNHY01000001.1"/>
</dbReference>
<comment type="caution">
    <text evidence="1">The sequence shown here is derived from an EMBL/GenBank/DDBJ whole genome shotgun (WGS) entry which is preliminary data.</text>
</comment>
<organism evidence="1 2">
    <name type="scientific">Fodinibius salinus</name>
    <dbReference type="NCBI Taxonomy" id="860790"/>
    <lineage>
        <taxon>Bacteria</taxon>
        <taxon>Pseudomonadati</taxon>
        <taxon>Balneolota</taxon>
        <taxon>Balneolia</taxon>
        <taxon>Balneolales</taxon>
        <taxon>Balneolaceae</taxon>
        <taxon>Fodinibius</taxon>
    </lineage>
</organism>
<sequence length="108" mass="12420">MLVLQPIIFFDTVIHQHMIIGNKFSEKYHQFLIEIGKLANGDTSLKISVKDINTNLCLDRTEIKNLLEYLEELGYINIQTIGGPLLYGHISITESGLTKFRELEKQKE</sequence>
<reference evidence="1 2" key="1">
    <citation type="submission" date="2019-07" db="EMBL/GenBank/DDBJ databases">
        <title>Genomic Encyclopedia of Archaeal and Bacterial Type Strains, Phase II (KMG-II): from individual species to whole genera.</title>
        <authorList>
            <person name="Goeker M."/>
        </authorList>
    </citation>
    <scope>NUCLEOTIDE SEQUENCE [LARGE SCALE GENOMIC DNA]</scope>
    <source>
        <strain evidence="1 2">DSM 21935</strain>
    </source>
</reference>
<gene>
    <name evidence="1" type="ORF">LX73_0334</name>
</gene>
<accession>A0A5D3YPR9</accession>